<feature type="transmembrane region" description="Helical" evidence="1">
    <location>
        <begin position="175"/>
        <end position="193"/>
    </location>
</feature>
<keyword evidence="1" id="KW-0472">Membrane</keyword>
<dbReference type="RefSeq" id="WP_036486974.1">
    <property type="nucleotide sequence ID" value="NZ_JMQM01000003.1"/>
</dbReference>
<proteinExistence type="predicted"/>
<keyword evidence="1" id="KW-0812">Transmembrane</keyword>
<feature type="transmembrane region" description="Helical" evidence="1">
    <location>
        <begin position="144"/>
        <end position="163"/>
    </location>
</feature>
<dbReference type="OrthoDB" id="7824936at2"/>
<evidence type="ECO:0000313" key="2">
    <source>
        <dbReference type="EMBL" id="KFB08242.1"/>
    </source>
</evidence>
<feature type="transmembrane region" description="Helical" evidence="1">
    <location>
        <begin position="120"/>
        <end position="137"/>
    </location>
</feature>
<dbReference type="Proteomes" id="UP000053675">
    <property type="component" value="Unassembled WGS sequence"/>
</dbReference>
<reference evidence="2 3" key="1">
    <citation type="submission" date="2014-05" db="EMBL/GenBank/DDBJ databases">
        <title>Draft Genome Sequence of Nitratireductor basaltis Strain UMTGB225, A Marine Bacterium Isolated from Green Barrel Tunicate.</title>
        <authorList>
            <person name="Gan H.Y."/>
        </authorList>
    </citation>
    <scope>NUCLEOTIDE SEQUENCE [LARGE SCALE GENOMIC DNA]</scope>
    <source>
        <strain evidence="2 3">UMTGB225</strain>
    </source>
</reference>
<keyword evidence="1" id="KW-1133">Transmembrane helix</keyword>
<feature type="transmembrane region" description="Helical" evidence="1">
    <location>
        <begin position="91"/>
        <end position="114"/>
    </location>
</feature>
<dbReference type="AlphaFoldDB" id="A0A084U5K6"/>
<protein>
    <submittedName>
        <fullName evidence="2">Tripartite tricarboxylate transporter TctB family protein</fullName>
    </submittedName>
</protein>
<evidence type="ECO:0000256" key="1">
    <source>
        <dbReference type="SAM" id="Phobius"/>
    </source>
</evidence>
<feature type="transmembrane region" description="Helical" evidence="1">
    <location>
        <begin position="47"/>
        <end position="71"/>
    </location>
</feature>
<feature type="transmembrane region" description="Helical" evidence="1">
    <location>
        <begin position="12"/>
        <end position="27"/>
    </location>
</feature>
<dbReference type="EMBL" id="JMQM01000003">
    <property type="protein sequence ID" value="KFB08242.1"/>
    <property type="molecule type" value="Genomic_DNA"/>
</dbReference>
<evidence type="ECO:0000313" key="3">
    <source>
        <dbReference type="Proteomes" id="UP000053675"/>
    </source>
</evidence>
<dbReference type="STRING" id="472175.EL18_03452"/>
<gene>
    <name evidence="2" type="ORF">EL18_03452</name>
</gene>
<accession>A0A084U5K6</accession>
<dbReference type="eggNOG" id="ENOG50336MV">
    <property type="taxonomic scope" value="Bacteria"/>
</dbReference>
<sequence>MQDKTRLRQQDFWTALVLIAISIFFLYKTSEIPFFRANAAGVESGQWYNSAALVPYGIFAAILLLGLSLLLTAIRQGGAPNALQVQAVRDWMFSSSAGRMGAVALILLCYIFCLVPRVDFIIGSALVILALTYGFHVQRPRATFIALVAVLIPSIYALLFHFPQSEWNTPHDDDWLALAAFFVLTITMFIDIRMAGEKPDGFLKAAPLVALLVPALLIVAMAFGFRQNVPNRTGLFFKQIEYQYYVNVRPWLSGKKGG</sequence>
<feature type="transmembrane region" description="Helical" evidence="1">
    <location>
        <begin position="205"/>
        <end position="225"/>
    </location>
</feature>
<keyword evidence="3" id="KW-1185">Reference proteome</keyword>
<comment type="caution">
    <text evidence="2">The sequence shown here is derived from an EMBL/GenBank/DDBJ whole genome shotgun (WGS) entry which is preliminary data.</text>
</comment>
<organism evidence="2 3">
    <name type="scientific">Nitratireductor basaltis</name>
    <dbReference type="NCBI Taxonomy" id="472175"/>
    <lineage>
        <taxon>Bacteria</taxon>
        <taxon>Pseudomonadati</taxon>
        <taxon>Pseudomonadota</taxon>
        <taxon>Alphaproteobacteria</taxon>
        <taxon>Hyphomicrobiales</taxon>
        <taxon>Phyllobacteriaceae</taxon>
        <taxon>Nitratireductor</taxon>
    </lineage>
</organism>
<dbReference type="PATRIC" id="fig|472175.3.peg.3452"/>
<name>A0A084U5K6_9HYPH</name>